<dbReference type="SUPFAM" id="SSF56935">
    <property type="entry name" value="Porins"/>
    <property type="match status" value="1"/>
</dbReference>
<evidence type="ECO:0000256" key="3">
    <source>
        <dbReference type="ARBA" id="ARBA00022452"/>
    </source>
</evidence>
<evidence type="ECO:0000256" key="5">
    <source>
        <dbReference type="ARBA" id="ARBA00022729"/>
    </source>
</evidence>
<dbReference type="GO" id="GO:0009279">
    <property type="term" value="C:cell outer membrane"/>
    <property type="evidence" value="ECO:0007669"/>
    <property type="project" value="UniProtKB-SubCell"/>
</dbReference>
<dbReference type="Gene3D" id="2.40.170.20">
    <property type="entry name" value="TonB-dependent receptor, beta-barrel domain"/>
    <property type="match status" value="1"/>
</dbReference>
<dbReference type="GO" id="GO:0044718">
    <property type="term" value="P:siderophore transmembrane transport"/>
    <property type="evidence" value="ECO:0007669"/>
    <property type="project" value="TreeGrafter"/>
</dbReference>
<dbReference type="InterPro" id="IPR039426">
    <property type="entry name" value="TonB-dep_rcpt-like"/>
</dbReference>
<dbReference type="AlphaFoldDB" id="A0A921JIN1"/>
<evidence type="ECO:0000259" key="8">
    <source>
        <dbReference type="Pfam" id="PF07715"/>
    </source>
</evidence>
<accession>A0A921JIN1</accession>
<evidence type="ECO:0000256" key="2">
    <source>
        <dbReference type="ARBA" id="ARBA00022448"/>
    </source>
</evidence>
<feature type="domain" description="TonB-dependent receptor plug" evidence="8">
    <location>
        <begin position="52"/>
        <end position="121"/>
    </location>
</feature>
<keyword evidence="10" id="KW-0675">Receptor</keyword>
<keyword evidence="6" id="KW-0472">Membrane</keyword>
<organism evidence="10 11">
    <name type="scientific">Candidatus Amulumruptor caecigallinarius</name>
    <dbReference type="NCBI Taxonomy" id="2109911"/>
    <lineage>
        <taxon>Bacteria</taxon>
        <taxon>Pseudomonadati</taxon>
        <taxon>Bacteroidota</taxon>
        <taxon>Bacteroidia</taxon>
        <taxon>Bacteroidales</taxon>
        <taxon>Muribaculaceae</taxon>
        <taxon>Candidatus Amulumruptor</taxon>
    </lineage>
</organism>
<gene>
    <name evidence="10" type="ORF">K8V47_07815</name>
</gene>
<evidence type="ECO:0000256" key="1">
    <source>
        <dbReference type="ARBA" id="ARBA00004571"/>
    </source>
</evidence>
<keyword evidence="5" id="KW-0732">Signal</keyword>
<name>A0A921JIN1_9BACT</name>
<keyword evidence="7" id="KW-0998">Cell outer membrane</keyword>
<dbReference type="InterPro" id="IPR012910">
    <property type="entry name" value="Plug_dom"/>
</dbReference>
<keyword evidence="2" id="KW-0813">Transport</keyword>
<dbReference type="InterPro" id="IPR036942">
    <property type="entry name" value="Beta-barrel_TonB_sf"/>
</dbReference>
<keyword evidence="4" id="KW-0812">Transmembrane</keyword>
<dbReference type="Gene3D" id="2.170.130.10">
    <property type="entry name" value="TonB-dependent receptor, plug domain"/>
    <property type="match status" value="1"/>
</dbReference>
<comment type="subcellular location">
    <subcellularLocation>
        <location evidence="1">Cell outer membrane</location>
        <topology evidence="1">Multi-pass membrane protein</topology>
    </subcellularLocation>
</comment>
<keyword evidence="3" id="KW-1134">Transmembrane beta strand</keyword>
<comment type="caution">
    <text evidence="10">The sequence shown here is derived from an EMBL/GenBank/DDBJ whole genome shotgun (WGS) entry which is preliminary data.</text>
</comment>
<evidence type="ECO:0000256" key="7">
    <source>
        <dbReference type="ARBA" id="ARBA00023237"/>
    </source>
</evidence>
<reference evidence="10" key="2">
    <citation type="submission" date="2021-09" db="EMBL/GenBank/DDBJ databases">
        <authorList>
            <person name="Gilroy R."/>
        </authorList>
    </citation>
    <scope>NUCLEOTIDE SEQUENCE</scope>
    <source>
        <strain evidence="10">4100</strain>
    </source>
</reference>
<dbReference type="PANTHER" id="PTHR30069">
    <property type="entry name" value="TONB-DEPENDENT OUTER MEMBRANE RECEPTOR"/>
    <property type="match status" value="1"/>
</dbReference>
<dbReference type="Proteomes" id="UP000711407">
    <property type="component" value="Unassembled WGS sequence"/>
</dbReference>
<dbReference type="PANTHER" id="PTHR30069:SF29">
    <property type="entry name" value="HEMOGLOBIN AND HEMOGLOBIN-HAPTOGLOBIN-BINDING PROTEIN 1-RELATED"/>
    <property type="match status" value="1"/>
</dbReference>
<dbReference type="Pfam" id="PF07715">
    <property type="entry name" value="Plug"/>
    <property type="match status" value="1"/>
</dbReference>
<dbReference type="InterPro" id="IPR037066">
    <property type="entry name" value="Plug_dom_sf"/>
</dbReference>
<evidence type="ECO:0000313" key="10">
    <source>
        <dbReference type="EMBL" id="HJE39642.1"/>
    </source>
</evidence>
<dbReference type="Pfam" id="PF14905">
    <property type="entry name" value="OMP_b-brl_3"/>
    <property type="match status" value="1"/>
</dbReference>
<proteinExistence type="predicted"/>
<feature type="domain" description="Outer membrane protein beta-barrel" evidence="9">
    <location>
        <begin position="324"/>
        <end position="627"/>
    </location>
</feature>
<dbReference type="EMBL" id="DYXT01000040">
    <property type="protein sequence ID" value="HJE39642.1"/>
    <property type="molecule type" value="Genomic_DNA"/>
</dbReference>
<evidence type="ECO:0000259" key="9">
    <source>
        <dbReference type="Pfam" id="PF14905"/>
    </source>
</evidence>
<evidence type="ECO:0000256" key="4">
    <source>
        <dbReference type="ARBA" id="ARBA00022692"/>
    </source>
</evidence>
<dbReference type="GO" id="GO:0015344">
    <property type="term" value="F:siderophore uptake transmembrane transporter activity"/>
    <property type="evidence" value="ECO:0007669"/>
    <property type="project" value="TreeGrafter"/>
</dbReference>
<protein>
    <submittedName>
        <fullName evidence="10">TonB-dependent receptor</fullName>
    </submittedName>
</protein>
<reference evidence="10" key="1">
    <citation type="journal article" date="2021" name="PeerJ">
        <title>Extensive microbial diversity within the chicken gut microbiome revealed by metagenomics and culture.</title>
        <authorList>
            <person name="Gilroy R."/>
            <person name="Ravi A."/>
            <person name="Getino M."/>
            <person name="Pursley I."/>
            <person name="Horton D.L."/>
            <person name="Alikhan N.F."/>
            <person name="Baker D."/>
            <person name="Gharbi K."/>
            <person name="Hall N."/>
            <person name="Watson M."/>
            <person name="Adriaenssens E.M."/>
            <person name="Foster-Nyarko E."/>
            <person name="Jarju S."/>
            <person name="Secka A."/>
            <person name="Antonio M."/>
            <person name="Oren A."/>
            <person name="Chaudhuri R.R."/>
            <person name="La Ragione R."/>
            <person name="Hildebrand F."/>
            <person name="Pallen M.J."/>
        </authorList>
    </citation>
    <scope>NUCLEOTIDE SEQUENCE</scope>
    <source>
        <strain evidence="10">4100</strain>
    </source>
</reference>
<sequence length="697" mass="79737">MTAVLVSLSQSQNEADSIGSKTVELDEVVVKAALVKHDSRSDEYVLTSELCQGAASVYEVLSRLPGVVYNNIGNTVSVRMDRNVLIEVDGVQVPSEYLQALPLSRISRIQIVYAPSARYTTEGIRYVINVKLKNDFVGHDLYIGNYTMISAGDNNGSDIVANEQPKIQYIYSGEKFDVTAGYGYGTIHWNYPISYSRNYTGIASVNTADAGPKSPNDHNGTNSHAANIGIDWQIAPYHILSLRGMYHNDRINHESVYNAALKEFQNDSDTDYRETSIESSEADNISAAAYYQGVFHNGWSIYSALGYDRLRDNLRSAYSGLNVYSVNRHRNTKDYIRGELDLNYSFNDAMALNFGYRGIWNNYKTFNRDNNQLLSKYEDNRHNGYAFFDWSFANSLLLHIGTGVESIHNNSFNSKRDWLNFLPQTTVTWQPSENVQLMGEYTARMEYPSLYQVSASPAFIDQWLIQTGNPQLTPSRCQTVSLQATFFDALILGAEYVHSSNSITDWYEKSDGNRYLKTFTNARNREFRTVAAYEWTITKGLTWNNIIQWQWQEIAGHGLANHASNLSWNSNMEYWIKPIELLVKVEYSREMQKIPLLQGWQQFGQDLWQLSLRKTFINNSLSVSLNYVPPIHIGVRTAQKSCIETPSLNLSQNLNLRTYDNLLMLRIEWRFNKGRNKQRQVQQYEFDSEQKQDKGLL</sequence>
<dbReference type="InterPro" id="IPR041700">
    <property type="entry name" value="OMP_b-brl_3"/>
</dbReference>
<evidence type="ECO:0000313" key="11">
    <source>
        <dbReference type="Proteomes" id="UP000711407"/>
    </source>
</evidence>
<evidence type="ECO:0000256" key="6">
    <source>
        <dbReference type="ARBA" id="ARBA00023136"/>
    </source>
</evidence>